<accession>A0A7C7ZDZ4</accession>
<proteinExistence type="inferred from homology"/>
<gene>
    <name evidence="8" type="primary">rpo12</name>
    <name evidence="8" type="synonym">rpoP</name>
    <name evidence="9" type="ORF">EYQ16_05035</name>
</gene>
<feature type="binding site" evidence="8">
    <location>
        <position position="9"/>
    </location>
    <ligand>
        <name>Zn(2+)</name>
        <dbReference type="ChEBI" id="CHEBI:29105"/>
    </ligand>
</feature>
<dbReference type="GO" id="GO:0005737">
    <property type="term" value="C:cytoplasm"/>
    <property type="evidence" value="ECO:0007669"/>
    <property type="project" value="UniProtKB-SubCell"/>
</dbReference>
<dbReference type="EMBL" id="DUAV01000031">
    <property type="protein sequence ID" value="HIG63859.1"/>
    <property type="molecule type" value="Genomic_DNA"/>
</dbReference>
<comment type="subunit">
    <text evidence="8">Part of the RNA polymerase complex.</text>
</comment>
<name>A0A7C7ZDZ4_9ARCH</name>
<evidence type="ECO:0000313" key="10">
    <source>
        <dbReference type="Proteomes" id="UP000589516"/>
    </source>
</evidence>
<keyword evidence="5 8" id="KW-0479">Metal-binding</keyword>
<keyword evidence="1 8" id="KW-0240">DNA-directed RNA polymerase</keyword>
<feature type="binding site" evidence="8">
    <location>
        <position position="27"/>
    </location>
    <ligand>
        <name>Zn(2+)</name>
        <dbReference type="ChEBI" id="CHEBI:29105"/>
    </ligand>
</feature>
<evidence type="ECO:0000256" key="2">
    <source>
        <dbReference type="ARBA" id="ARBA00022490"/>
    </source>
</evidence>
<reference evidence="10" key="1">
    <citation type="journal article" date="2019" name="bioRxiv">
        <title>Genome diversification in globally distributed novel marine Proteobacteria is linked to environmental adaptation.</title>
        <authorList>
            <person name="Zhou Z."/>
            <person name="Tran P.Q."/>
            <person name="Kieft K."/>
            <person name="Anantharaman K."/>
        </authorList>
    </citation>
    <scope>NUCLEOTIDE SEQUENCE [LARGE SCALE GENOMIC DNA]</scope>
</reference>
<keyword evidence="7 8" id="KW-0804">Transcription</keyword>
<comment type="similarity">
    <text evidence="8">Belongs to the archaeal Rpo12/eukaryotic RPC10 RNA polymerase subunit family.</text>
</comment>
<dbReference type="Proteomes" id="UP000589516">
    <property type="component" value="Unassembled WGS sequence"/>
</dbReference>
<evidence type="ECO:0000256" key="8">
    <source>
        <dbReference type="HAMAP-Rule" id="MF_00615"/>
    </source>
</evidence>
<dbReference type="SUPFAM" id="SSF63393">
    <property type="entry name" value="RNA polymerase subunits"/>
    <property type="match status" value="1"/>
</dbReference>
<dbReference type="InterPro" id="IPR006591">
    <property type="entry name" value="RNAP_P/RPABC4"/>
</dbReference>
<keyword evidence="6 8" id="KW-0862">Zinc</keyword>
<dbReference type="GO" id="GO:0008270">
    <property type="term" value="F:zinc ion binding"/>
    <property type="evidence" value="ECO:0007669"/>
    <property type="project" value="UniProtKB-UniRule"/>
</dbReference>
<feature type="binding site" evidence="8">
    <location>
        <position position="24"/>
    </location>
    <ligand>
        <name>Zn(2+)</name>
        <dbReference type="ChEBI" id="CHEBI:29105"/>
    </ligand>
</feature>
<protein>
    <recommendedName>
        <fullName evidence="8">DNA-directed RNA polymerase subunit Rpo12</fullName>
        <ecNumber evidence="8">2.7.7.6</ecNumber>
    </recommendedName>
    <alternativeName>
        <fullName evidence="8">DNA-directed RNA polymerase subunit P</fullName>
    </alternativeName>
</protein>
<dbReference type="SMART" id="SM00659">
    <property type="entry name" value="RPOLCX"/>
    <property type="match status" value="1"/>
</dbReference>
<comment type="function">
    <text evidence="8">DNA-dependent RNA polymerase (RNAP) catalyzes the transcription of DNA into RNA using the four ribonucleoside triphosphates as substrates.</text>
</comment>
<comment type="catalytic activity">
    <reaction evidence="8">
        <text>RNA(n) + a ribonucleoside 5'-triphosphate = RNA(n+1) + diphosphate</text>
        <dbReference type="Rhea" id="RHEA:21248"/>
        <dbReference type="Rhea" id="RHEA-COMP:14527"/>
        <dbReference type="Rhea" id="RHEA-COMP:17342"/>
        <dbReference type="ChEBI" id="CHEBI:33019"/>
        <dbReference type="ChEBI" id="CHEBI:61557"/>
        <dbReference type="ChEBI" id="CHEBI:140395"/>
        <dbReference type="EC" id="2.7.7.6"/>
    </reaction>
</comment>
<evidence type="ECO:0000256" key="6">
    <source>
        <dbReference type="ARBA" id="ARBA00022833"/>
    </source>
</evidence>
<evidence type="ECO:0000256" key="7">
    <source>
        <dbReference type="ARBA" id="ARBA00023163"/>
    </source>
</evidence>
<dbReference type="GO" id="GO:0000428">
    <property type="term" value="C:DNA-directed RNA polymerase complex"/>
    <property type="evidence" value="ECO:0007669"/>
    <property type="project" value="UniProtKB-KW"/>
</dbReference>
<keyword evidence="2 8" id="KW-0963">Cytoplasm</keyword>
<dbReference type="GO" id="GO:0003677">
    <property type="term" value="F:DNA binding"/>
    <property type="evidence" value="ECO:0007669"/>
    <property type="project" value="InterPro"/>
</dbReference>
<keyword evidence="4 8" id="KW-0548">Nucleotidyltransferase</keyword>
<dbReference type="GO" id="GO:0003899">
    <property type="term" value="F:DNA-directed RNA polymerase activity"/>
    <property type="evidence" value="ECO:0007669"/>
    <property type="project" value="UniProtKB-UniRule"/>
</dbReference>
<comment type="caution">
    <text evidence="9">The sequence shown here is derived from an EMBL/GenBank/DDBJ whole genome shotgun (WGS) entry which is preliminary data.</text>
</comment>
<evidence type="ECO:0000256" key="4">
    <source>
        <dbReference type="ARBA" id="ARBA00022695"/>
    </source>
</evidence>
<comment type="subcellular location">
    <subcellularLocation>
        <location evidence="8">Cytoplasm</location>
    </subcellularLocation>
</comment>
<evidence type="ECO:0000256" key="1">
    <source>
        <dbReference type="ARBA" id="ARBA00022478"/>
    </source>
</evidence>
<dbReference type="EC" id="2.7.7.6" evidence="8"/>
<evidence type="ECO:0000256" key="5">
    <source>
        <dbReference type="ARBA" id="ARBA00022723"/>
    </source>
</evidence>
<dbReference type="Gene3D" id="2.20.28.30">
    <property type="entry name" value="RNA polymerase ii, chain L"/>
    <property type="match status" value="1"/>
</dbReference>
<evidence type="ECO:0000256" key="3">
    <source>
        <dbReference type="ARBA" id="ARBA00022679"/>
    </source>
</evidence>
<dbReference type="InterPro" id="IPR029040">
    <property type="entry name" value="RPABC4/Spt4"/>
</dbReference>
<comment type="cofactor">
    <cofactor evidence="8">
        <name>Zn(2+)</name>
        <dbReference type="ChEBI" id="CHEBI:29105"/>
    </cofactor>
    <text evidence="8">Binds 1 zinc ion.</text>
</comment>
<evidence type="ECO:0000313" key="9">
    <source>
        <dbReference type="EMBL" id="HIG63859.1"/>
    </source>
</evidence>
<dbReference type="AlphaFoldDB" id="A0A7C7ZDZ4"/>
<dbReference type="HAMAP" id="MF_00615">
    <property type="entry name" value="RNApol_arch_Rpo12"/>
    <property type="match status" value="1"/>
</dbReference>
<dbReference type="InterPro" id="IPR023464">
    <property type="entry name" value="Rpo12"/>
</dbReference>
<organism evidence="9 10">
    <name type="scientific">Marine Group III euryarchaeote</name>
    <dbReference type="NCBI Taxonomy" id="2173149"/>
    <lineage>
        <taxon>Archaea</taxon>
        <taxon>Methanobacteriati</taxon>
        <taxon>Thermoplasmatota</taxon>
        <taxon>Thermoplasmata</taxon>
        <taxon>Candidatus Thermoprofundales</taxon>
    </lineage>
</organism>
<keyword evidence="3 8" id="KW-0808">Transferase</keyword>
<dbReference type="GO" id="GO:0006351">
    <property type="term" value="P:DNA-templated transcription"/>
    <property type="evidence" value="ECO:0007669"/>
    <property type="project" value="UniProtKB-UniRule"/>
</dbReference>
<sequence>MVNYKCSVCGTSLEMDLETLGLTCRKCGNKIFYKKRPSTKKTVLSD</sequence>